<evidence type="ECO:0000313" key="2">
    <source>
        <dbReference type="EMBL" id="RNL78902.1"/>
    </source>
</evidence>
<evidence type="ECO:0000259" key="1">
    <source>
        <dbReference type="Pfam" id="PF01636"/>
    </source>
</evidence>
<accession>A0A3N0DTG7</accession>
<dbReference type="PANTHER" id="PTHR21310">
    <property type="entry name" value="AMINOGLYCOSIDE PHOSPHOTRANSFERASE-RELATED-RELATED"/>
    <property type="match status" value="1"/>
</dbReference>
<dbReference type="CDD" id="cd05154">
    <property type="entry name" value="ACAD10_11_N-like"/>
    <property type="match status" value="1"/>
</dbReference>
<dbReference type="RefSeq" id="WP_123233404.1">
    <property type="nucleotide sequence ID" value="NZ_RJSG01000002.1"/>
</dbReference>
<name>A0A3N0DTG7_9ACTN</name>
<keyword evidence="2" id="KW-0808">Transferase</keyword>
<proteinExistence type="predicted"/>
<dbReference type="SUPFAM" id="SSF56112">
    <property type="entry name" value="Protein kinase-like (PK-like)"/>
    <property type="match status" value="1"/>
</dbReference>
<dbReference type="InterPro" id="IPR041726">
    <property type="entry name" value="ACAD10_11_N"/>
</dbReference>
<organism evidence="2 3">
    <name type="scientific">Nocardioides marmorisolisilvae</name>
    <dbReference type="NCBI Taxonomy" id="1542737"/>
    <lineage>
        <taxon>Bacteria</taxon>
        <taxon>Bacillati</taxon>
        <taxon>Actinomycetota</taxon>
        <taxon>Actinomycetes</taxon>
        <taxon>Propionibacteriales</taxon>
        <taxon>Nocardioidaceae</taxon>
        <taxon>Nocardioides</taxon>
    </lineage>
</organism>
<protein>
    <submittedName>
        <fullName evidence="2">Phosphotransferase family protein</fullName>
    </submittedName>
</protein>
<evidence type="ECO:0000313" key="3">
    <source>
        <dbReference type="Proteomes" id="UP000277094"/>
    </source>
</evidence>
<dbReference type="AlphaFoldDB" id="A0A3N0DTG7"/>
<gene>
    <name evidence="2" type="ORF">EFL95_07545</name>
</gene>
<dbReference type="PANTHER" id="PTHR21310:SF40">
    <property type="entry name" value="AMINOGLYCOSIDE PHOSPHOTRANSFERASE DOMAIN-CONTAINING PROTEIN-RELATED"/>
    <property type="match status" value="1"/>
</dbReference>
<dbReference type="InterPro" id="IPR002575">
    <property type="entry name" value="Aminoglycoside_PTrfase"/>
</dbReference>
<comment type="caution">
    <text evidence="2">The sequence shown here is derived from an EMBL/GenBank/DDBJ whole genome shotgun (WGS) entry which is preliminary data.</text>
</comment>
<feature type="domain" description="Aminoglycoside phosphotransferase" evidence="1">
    <location>
        <begin position="31"/>
        <end position="276"/>
    </location>
</feature>
<sequence length="350" mass="37675">MTGLDGLVDLDALTGWLHTEGLGSGPVLDATLLTGGTQNILVRFSIDDQVHVLRRPPRNPRPASWPTLLREARVLGVLTDQPVPSPAWHATCEDESVLGAPFFLMEAIDGFHAASGVPELYLERADLRHRMGLSAVEGIAALAALDYEDLGLADFGKPDGFPERQVGRWTRELESYADQDGYDPASFPDVSPISAWLEAGIPASFRPGIVHGDFHAANLLFSHTSGDVAAILDWEMATIGDPLLDLGWFVCTWPSDRAPAVSAAVGQLATAGGLATRAELIEHYAARSDRDVSNIDWYGVLACFKLGIVLEGSYARACAGKMDRGVGEFLRTMALALVEQAHLFMDEGVV</sequence>
<dbReference type="Proteomes" id="UP000277094">
    <property type="component" value="Unassembled WGS sequence"/>
</dbReference>
<dbReference type="InterPro" id="IPR011009">
    <property type="entry name" value="Kinase-like_dom_sf"/>
</dbReference>
<dbReference type="InterPro" id="IPR051678">
    <property type="entry name" value="AGP_Transferase"/>
</dbReference>
<reference evidence="2 3" key="1">
    <citation type="submission" date="2018-11" db="EMBL/GenBank/DDBJ databases">
        <authorList>
            <person name="Li F."/>
        </authorList>
    </citation>
    <scope>NUCLEOTIDE SEQUENCE [LARGE SCALE GENOMIC DNA]</scope>
    <source>
        <strain evidence="2 3">KIS18-7</strain>
    </source>
</reference>
<dbReference type="EMBL" id="RJSG01000002">
    <property type="protein sequence ID" value="RNL78902.1"/>
    <property type="molecule type" value="Genomic_DNA"/>
</dbReference>
<dbReference type="OrthoDB" id="3806873at2"/>
<dbReference type="Gene3D" id="3.90.1200.10">
    <property type="match status" value="1"/>
</dbReference>
<dbReference type="Pfam" id="PF01636">
    <property type="entry name" value="APH"/>
    <property type="match status" value="1"/>
</dbReference>
<keyword evidence="3" id="KW-1185">Reference proteome</keyword>
<dbReference type="Gene3D" id="3.30.200.20">
    <property type="entry name" value="Phosphorylase Kinase, domain 1"/>
    <property type="match status" value="1"/>
</dbReference>
<dbReference type="GO" id="GO:0016740">
    <property type="term" value="F:transferase activity"/>
    <property type="evidence" value="ECO:0007669"/>
    <property type="project" value="UniProtKB-KW"/>
</dbReference>